<proteinExistence type="predicted"/>
<evidence type="ECO:0000313" key="2">
    <source>
        <dbReference type="Proteomes" id="UP001178507"/>
    </source>
</evidence>
<feature type="non-terminal residue" evidence="1">
    <location>
        <position position="1"/>
    </location>
</feature>
<accession>A0AA36JI01</accession>
<organism evidence="1 2">
    <name type="scientific">Effrenium voratum</name>
    <dbReference type="NCBI Taxonomy" id="2562239"/>
    <lineage>
        <taxon>Eukaryota</taxon>
        <taxon>Sar</taxon>
        <taxon>Alveolata</taxon>
        <taxon>Dinophyceae</taxon>
        <taxon>Suessiales</taxon>
        <taxon>Symbiodiniaceae</taxon>
        <taxon>Effrenium</taxon>
    </lineage>
</organism>
<gene>
    <name evidence="1" type="ORF">EVOR1521_LOCUS27917</name>
</gene>
<dbReference type="AlphaFoldDB" id="A0AA36JI01"/>
<keyword evidence="2" id="KW-1185">Reference proteome</keyword>
<sequence>RSFTAILRPFKFVARPAPNSNKRQLRNKLKQRDFLLANVIPSMEIILKEVDLMFLRDIREVLDSIPLSPNAALASSQGDVRKFFRDHDVVKGLKLSGKQLDRLLQEAL</sequence>
<protein>
    <submittedName>
        <fullName evidence="1">Uncharacterized protein</fullName>
    </submittedName>
</protein>
<name>A0AA36JI01_9DINO</name>
<reference evidence="1" key="1">
    <citation type="submission" date="2023-08" db="EMBL/GenBank/DDBJ databases">
        <authorList>
            <person name="Chen Y."/>
            <person name="Shah S."/>
            <person name="Dougan E. K."/>
            <person name="Thang M."/>
            <person name="Chan C."/>
        </authorList>
    </citation>
    <scope>NUCLEOTIDE SEQUENCE</scope>
</reference>
<evidence type="ECO:0000313" key="1">
    <source>
        <dbReference type="EMBL" id="CAJ1405795.1"/>
    </source>
</evidence>
<dbReference type="EMBL" id="CAUJNA010003602">
    <property type="protein sequence ID" value="CAJ1405795.1"/>
    <property type="molecule type" value="Genomic_DNA"/>
</dbReference>
<comment type="caution">
    <text evidence="1">The sequence shown here is derived from an EMBL/GenBank/DDBJ whole genome shotgun (WGS) entry which is preliminary data.</text>
</comment>
<dbReference type="Proteomes" id="UP001178507">
    <property type="component" value="Unassembled WGS sequence"/>
</dbReference>
<feature type="non-terminal residue" evidence="1">
    <location>
        <position position="108"/>
    </location>
</feature>